<reference evidence="2 3" key="1">
    <citation type="submission" date="2024-10" db="EMBL/GenBank/DDBJ databases">
        <title>Updated reference genomes for cyclostephanoid diatoms.</title>
        <authorList>
            <person name="Roberts W.R."/>
            <person name="Alverson A.J."/>
        </authorList>
    </citation>
    <scope>NUCLEOTIDE SEQUENCE [LARGE SCALE GENOMIC DNA]</scope>
    <source>
        <strain evidence="2 3">AJA010-31</strain>
    </source>
</reference>
<proteinExistence type="predicted"/>
<dbReference type="Gene3D" id="3.40.50.300">
    <property type="entry name" value="P-loop containing nucleotide triphosphate hydrolases"/>
    <property type="match status" value="1"/>
</dbReference>
<evidence type="ECO:0000313" key="3">
    <source>
        <dbReference type="Proteomes" id="UP001530400"/>
    </source>
</evidence>
<keyword evidence="3" id="KW-1185">Reference proteome</keyword>
<dbReference type="PANTHER" id="PTHR32301:SF6">
    <property type="entry name" value="GOLVESIN-RELATED"/>
    <property type="match status" value="1"/>
</dbReference>
<dbReference type="PANTHER" id="PTHR32301">
    <property type="entry name" value="COUNTIN RECEPTOR CNR3-RELATED"/>
    <property type="match status" value="1"/>
</dbReference>
<dbReference type="Proteomes" id="UP001530400">
    <property type="component" value="Unassembled WGS sequence"/>
</dbReference>
<organism evidence="2 3">
    <name type="scientific">Cyclotella atomus</name>
    <dbReference type="NCBI Taxonomy" id="382360"/>
    <lineage>
        <taxon>Eukaryota</taxon>
        <taxon>Sar</taxon>
        <taxon>Stramenopiles</taxon>
        <taxon>Ochrophyta</taxon>
        <taxon>Bacillariophyta</taxon>
        <taxon>Coscinodiscophyceae</taxon>
        <taxon>Thalassiosirophycidae</taxon>
        <taxon>Stephanodiscales</taxon>
        <taxon>Stephanodiscaceae</taxon>
        <taxon>Cyclotella</taxon>
    </lineage>
</organism>
<feature type="region of interest" description="Disordered" evidence="1">
    <location>
        <begin position="211"/>
        <end position="231"/>
    </location>
</feature>
<gene>
    <name evidence="2" type="ORF">ACHAWO_003453</name>
</gene>
<feature type="region of interest" description="Disordered" evidence="1">
    <location>
        <begin position="1"/>
        <end position="57"/>
    </location>
</feature>
<evidence type="ECO:0000256" key="1">
    <source>
        <dbReference type="SAM" id="MobiDB-lite"/>
    </source>
</evidence>
<evidence type="ECO:0008006" key="4">
    <source>
        <dbReference type="Google" id="ProtNLM"/>
    </source>
</evidence>
<name>A0ABD3PQL1_9STRA</name>
<dbReference type="EMBL" id="JALLPJ020000509">
    <property type="protein sequence ID" value="KAL3790127.1"/>
    <property type="molecule type" value="Genomic_DNA"/>
</dbReference>
<dbReference type="InterPro" id="IPR053259">
    <property type="entry name" value="Golvesin-related_Golgi"/>
</dbReference>
<accession>A0ABD3PQL1</accession>
<sequence length="545" mass="61460">MRRIQPPSSAGEPVPFADKLRQNDVTNSISSRSSRRQAVSDEAHSVMSGGTRSKRTRAVPIYTINRQQQQQQQQTRPGKNRMRAALAAFGDCTFNKVNERKRLVSCGVAPRKQDLEEDEDGHQHNEKQGIFNMNTTFRLILIALIVFSVFGVGKSNGRKQAALLRGQQDSNIQQKDHNAVSSSSSWFNSANISLLSSLEKSLDLFSQLENDDDKSFDKKPASSGNGTFELENEPSHSYHHAVFPVHITHLSNLTIPFDAAVETPYFWDVHFSGESIAEAVFSMCHGLTLAAEHGLKQSDYNEEKLQVFELDGNKYVNVDTTTPDGIQRASNLGLASSHLADIIVSPYFHPMASDIFSMEYPGRMFALFRHPVNRALGMYFYLARASWDPMYNPSIAKMSIDEYSKSKYIENNWLTRFLVNKPRGKLTNSDLLLAKKIIKFKCLVGLYDEMEASLARFQKYFGWNAAEPEKSGTISKCRRNLISNGDKILQHPVSTRGQSDQTDAVVKEGSFAWNAIAKQNLFDMELYEYASRVFRSQGKEMFNIV</sequence>
<dbReference type="AlphaFoldDB" id="A0ABD3PQL1"/>
<feature type="compositionally biased region" description="Polar residues" evidence="1">
    <location>
        <begin position="23"/>
        <end position="32"/>
    </location>
</feature>
<evidence type="ECO:0000313" key="2">
    <source>
        <dbReference type="EMBL" id="KAL3790127.1"/>
    </source>
</evidence>
<dbReference type="InterPro" id="IPR027417">
    <property type="entry name" value="P-loop_NTPase"/>
</dbReference>
<comment type="caution">
    <text evidence="2">The sequence shown here is derived from an EMBL/GenBank/DDBJ whole genome shotgun (WGS) entry which is preliminary data.</text>
</comment>
<protein>
    <recommendedName>
        <fullName evidence="4">Sulfotransferase</fullName>
    </recommendedName>
</protein>